<evidence type="ECO:0000259" key="1">
    <source>
        <dbReference type="Pfam" id="PF10135"/>
    </source>
</evidence>
<dbReference type="OrthoDB" id="7862954at2"/>
<protein>
    <recommendedName>
        <fullName evidence="1">Flagellar protein FlgJ N-terminal domain-containing protein</fullName>
    </recommendedName>
</protein>
<dbReference type="Pfam" id="PF10135">
    <property type="entry name" value="Rod-binding"/>
    <property type="match status" value="1"/>
</dbReference>
<accession>R0CV98</accession>
<name>R0CV98_CAUVI</name>
<dbReference type="AlphaFoldDB" id="R0CV98"/>
<organism evidence="2 3">
    <name type="scientific">Caulobacter vibrioides OR37</name>
    <dbReference type="NCBI Taxonomy" id="1292034"/>
    <lineage>
        <taxon>Bacteria</taxon>
        <taxon>Pseudomonadati</taxon>
        <taxon>Pseudomonadota</taxon>
        <taxon>Alphaproteobacteria</taxon>
        <taxon>Caulobacterales</taxon>
        <taxon>Caulobacteraceae</taxon>
        <taxon>Caulobacter</taxon>
    </lineage>
</organism>
<keyword evidence="3" id="KW-1185">Reference proteome</keyword>
<dbReference type="RefSeq" id="WP_004623216.1">
    <property type="nucleotide sequence ID" value="NZ_APMP01000032.1"/>
</dbReference>
<dbReference type="InterPro" id="IPR019301">
    <property type="entry name" value="Flagellar_prot_FlgJ_N"/>
</dbReference>
<dbReference type="PATRIC" id="fig|1292034.3.peg.3645"/>
<dbReference type="Proteomes" id="UP000013063">
    <property type="component" value="Unassembled WGS sequence"/>
</dbReference>
<evidence type="ECO:0000313" key="3">
    <source>
        <dbReference type="Proteomes" id="UP000013063"/>
    </source>
</evidence>
<evidence type="ECO:0000313" key="2">
    <source>
        <dbReference type="EMBL" id="ENZ80461.1"/>
    </source>
</evidence>
<dbReference type="STRING" id="1292034.OR37_03673"/>
<feature type="domain" description="Flagellar protein FlgJ N-terminal" evidence="1">
    <location>
        <begin position="63"/>
        <end position="109"/>
    </location>
</feature>
<dbReference type="eggNOG" id="COG3951">
    <property type="taxonomic scope" value="Bacteria"/>
</dbReference>
<reference evidence="2 3" key="1">
    <citation type="journal article" date="2013" name="Genome Announc.">
        <title>Draft Genome Sequence for Caulobacter sp. Strain OR37, a Bacterium Tolerant to Heavy Metals.</title>
        <authorList>
            <person name="Utturkar S.M."/>
            <person name="Bollmann A."/>
            <person name="Brzoska R.M."/>
            <person name="Klingeman D.M."/>
            <person name="Epstein S.E."/>
            <person name="Palumbo A.V."/>
            <person name="Brown S.D."/>
        </authorList>
    </citation>
    <scope>NUCLEOTIDE SEQUENCE [LARGE SCALE GENOMIC DNA]</scope>
    <source>
        <strain evidence="2 3">OR37</strain>
    </source>
</reference>
<gene>
    <name evidence="2" type="ORF">OR37_03673</name>
</gene>
<sequence length="120" mass="12574" precursor="true">MSLLSALAPQVNTIASAAEATAKTARNVAKTALGAADEAAKRAKIKETAQNFESSFLSVMFQQMSAGVKTDETFGGGQGEEMFKSVLTDAMSKQITKAGGIGLAASIQREMLKMQGLKEQ</sequence>
<dbReference type="EMBL" id="APMP01000032">
    <property type="protein sequence ID" value="ENZ80461.1"/>
    <property type="molecule type" value="Genomic_DNA"/>
</dbReference>
<comment type="caution">
    <text evidence="2">The sequence shown here is derived from an EMBL/GenBank/DDBJ whole genome shotgun (WGS) entry which is preliminary data.</text>
</comment>
<proteinExistence type="predicted"/>